<comment type="caution">
    <text evidence="1">The sequence shown here is derived from an EMBL/GenBank/DDBJ whole genome shotgun (WGS) entry which is preliminary data.</text>
</comment>
<organism evidence="1 2">
    <name type="scientific">Leucogyrophana mollusca</name>
    <dbReference type="NCBI Taxonomy" id="85980"/>
    <lineage>
        <taxon>Eukaryota</taxon>
        <taxon>Fungi</taxon>
        <taxon>Dikarya</taxon>
        <taxon>Basidiomycota</taxon>
        <taxon>Agaricomycotina</taxon>
        <taxon>Agaricomycetes</taxon>
        <taxon>Agaricomycetidae</taxon>
        <taxon>Boletales</taxon>
        <taxon>Boletales incertae sedis</taxon>
        <taxon>Leucogyrophana</taxon>
    </lineage>
</organism>
<reference evidence="1" key="1">
    <citation type="journal article" date="2021" name="New Phytol.">
        <title>Evolutionary innovations through gain and loss of genes in the ectomycorrhizal Boletales.</title>
        <authorList>
            <person name="Wu G."/>
            <person name="Miyauchi S."/>
            <person name="Morin E."/>
            <person name="Kuo A."/>
            <person name="Drula E."/>
            <person name="Varga T."/>
            <person name="Kohler A."/>
            <person name="Feng B."/>
            <person name="Cao Y."/>
            <person name="Lipzen A."/>
            <person name="Daum C."/>
            <person name="Hundley H."/>
            <person name="Pangilinan J."/>
            <person name="Johnson J."/>
            <person name="Barry K."/>
            <person name="LaButti K."/>
            <person name="Ng V."/>
            <person name="Ahrendt S."/>
            <person name="Min B."/>
            <person name="Choi I.G."/>
            <person name="Park H."/>
            <person name="Plett J.M."/>
            <person name="Magnuson J."/>
            <person name="Spatafora J.W."/>
            <person name="Nagy L.G."/>
            <person name="Henrissat B."/>
            <person name="Grigoriev I.V."/>
            <person name="Yang Z.L."/>
            <person name="Xu J."/>
            <person name="Martin F.M."/>
        </authorList>
    </citation>
    <scope>NUCLEOTIDE SEQUENCE</scope>
    <source>
        <strain evidence="1">KUC20120723A-06</strain>
    </source>
</reference>
<evidence type="ECO:0000313" key="1">
    <source>
        <dbReference type="EMBL" id="KAH7921365.1"/>
    </source>
</evidence>
<dbReference type="Proteomes" id="UP000790709">
    <property type="component" value="Unassembled WGS sequence"/>
</dbReference>
<keyword evidence="2" id="KW-1185">Reference proteome</keyword>
<gene>
    <name evidence="1" type="ORF">BV22DRAFT_1049691</name>
</gene>
<proteinExistence type="predicted"/>
<sequence length="277" mass="30165">MNGTPAPARRKTTPKPQGKGIRGKRLVLAFDIDECAMDVDRPSGVAARQTLLVTPPGGPSDHVQVGSTQSSVLLALKWASQTCDGCGDFGDLLQCECGSQICYSRSEWRVGCVDVEVANSAQPFKCPQTRSYALTYLVQSTKLLPLAFLTVAYEQPRDLYSRELLSVQWRTEFAGMPKRFCEAEVYMHQTGKARALKSAGAFLKSNALANVLVLLDTHSNHDTGMLSCSPCLQGGYFVAPVHEVLQLNLGSQWAHRKLRALLGAANQLKIATTTYVS</sequence>
<name>A0ACB8B742_9AGAM</name>
<accession>A0ACB8B742</accession>
<protein>
    <submittedName>
        <fullName evidence="1">Uncharacterized protein</fullName>
    </submittedName>
</protein>
<dbReference type="EMBL" id="MU266530">
    <property type="protein sequence ID" value="KAH7921365.1"/>
    <property type="molecule type" value="Genomic_DNA"/>
</dbReference>
<evidence type="ECO:0000313" key="2">
    <source>
        <dbReference type="Proteomes" id="UP000790709"/>
    </source>
</evidence>